<reference evidence="2 3" key="1">
    <citation type="submission" date="2024-12" db="EMBL/GenBank/DDBJ databases">
        <title>Forecasting of Potato common scab and diversities of Pathogenic streptomyces spp. in china.</title>
        <authorList>
            <person name="Handique U."/>
            <person name="Wu J."/>
        </authorList>
    </citation>
    <scope>NUCLEOTIDE SEQUENCE [LARGE SCALE GENOMIC DNA]</scope>
    <source>
        <strain evidence="2 3">ZRIMU1585</strain>
    </source>
</reference>
<organism evidence="2 3">
    <name type="scientific">Streptomyces galilaeus</name>
    <dbReference type="NCBI Taxonomy" id="33899"/>
    <lineage>
        <taxon>Bacteria</taxon>
        <taxon>Bacillati</taxon>
        <taxon>Actinomycetota</taxon>
        <taxon>Actinomycetes</taxon>
        <taxon>Kitasatosporales</taxon>
        <taxon>Streptomycetaceae</taxon>
        <taxon>Streptomyces</taxon>
    </lineage>
</organism>
<dbReference type="InterPro" id="IPR041664">
    <property type="entry name" value="AAA_16"/>
</dbReference>
<keyword evidence="3" id="KW-1185">Reference proteome</keyword>
<feature type="domain" description="Orc1-like AAA ATPase" evidence="1">
    <location>
        <begin position="247"/>
        <end position="389"/>
    </location>
</feature>
<protein>
    <recommendedName>
        <fullName evidence="1">Orc1-like AAA ATPase domain-containing protein</fullName>
    </recommendedName>
</protein>
<gene>
    <name evidence="2" type="ORF">ACKI1S_29410</name>
</gene>
<name>A0ABW9IP45_STRGJ</name>
<dbReference type="InterPro" id="IPR027417">
    <property type="entry name" value="P-loop_NTPase"/>
</dbReference>
<proteinExistence type="predicted"/>
<evidence type="ECO:0000313" key="3">
    <source>
        <dbReference type="Proteomes" id="UP001631993"/>
    </source>
</evidence>
<dbReference type="Proteomes" id="UP001631993">
    <property type="component" value="Unassembled WGS sequence"/>
</dbReference>
<dbReference type="Gene3D" id="3.40.50.300">
    <property type="entry name" value="P-loop containing nucleotide triphosphate hydrolases"/>
    <property type="match status" value="1"/>
</dbReference>
<comment type="caution">
    <text evidence="2">The sequence shown here is derived from an EMBL/GenBank/DDBJ whole genome shotgun (WGS) entry which is preliminary data.</text>
</comment>
<dbReference type="Pfam" id="PF13191">
    <property type="entry name" value="AAA_16"/>
    <property type="match status" value="1"/>
</dbReference>
<sequence>MLMSRLNLAYKSIGYDVLGVADPDRRTVLVESDEAIMSASTRIVHVISHGSVAEDLNRSRAAANPEHIHMVPACGQVGNATNVSHWISTAHQRPEPTLFIVDLCRAGRAARLSELTRVPDSDRNAWVIAATSPDLPAYDGRFSEAVAEVLEQIALHGLDTSPSLRFVRWDRATRAIQQSLETLGSPQRLHTTPVDVSQELPELPFFPNPRWRHDERLEKLHAVEAPVRAFVADLGAEHFIDRVGDHFVGRRSQLEWLATWLDDHSTGGLRVVTGAPGSGKSALLGALVCAGHQAIIGAAPDIRTYLTAQSPDGVCSPNPLLAAIHARGRDLDAILASLAAQWDLPAESYRPWTVADLLAEISALTAVPGLIFDALDEAEDPQGLLRSLLLPLAKAVRPDGQPVVRLLVGTRRWGFRPLLDRAGQQEGLLDLDDVAPEEMREDLRSHMLRRLSALPRYSGPGQRAVRTVLADTVAEALTQNPDRMHEWGPFLVARIFGQVLEALPPATEVEDAAALGASVPRSLPAVLELDVGSHPDSRALRAVLAAVAFAKGDGFPTEAIAAVAPEFAPELLTETAMREPGEDRDRLQRIRALLDAGSFYLRTGVESDGATLYRLFHQGLADYLQDEPYPIDDTARSEDA</sequence>
<dbReference type="EMBL" id="JBJVNE010000015">
    <property type="protein sequence ID" value="MFM9650255.1"/>
    <property type="molecule type" value="Genomic_DNA"/>
</dbReference>
<dbReference type="SUPFAM" id="SSF52540">
    <property type="entry name" value="P-loop containing nucleoside triphosphate hydrolases"/>
    <property type="match status" value="1"/>
</dbReference>
<evidence type="ECO:0000259" key="1">
    <source>
        <dbReference type="Pfam" id="PF13191"/>
    </source>
</evidence>
<evidence type="ECO:0000313" key="2">
    <source>
        <dbReference type="EMBL" id="MFM9650255.1"/>
    </source>
</evidence>
<dbReference type="RefSeq" id="WP_409096826.1">
    <property type="nucleotide sequence ID" value="NZ_JBJVNF010000014.1"/>
</dbReference>
<accession>A0ABW9IP45</accession>